<dbReference type="STRING" id="571932.SAMN05421743_12163"/>
<evidence type="ECO:0008006" key="4">
    <source>
        <dbReference type="Google" id="ProtNLM"/>
    </source>
</evidence>
<accession>A0A1H4H4C9</accession>
<dbReference type="EMBL" id="FNQR01000021">
    <property type="protein sequence ID" value="SEB15928.1"/>
    <property type="molecule type" value="Genomic_DNA"/>
</dbReference>
<feature type="compositionally biased region" description="Basic residues" evidence="1">
    <location>
        <begin position="8"/>
        <end position="19"/>
    </location>
</feature>
<dbReference type="SUPFAM" id="SSF48695">
    <property type="entry name" value="Multiheme cytochromes"/>
    <property type="match status" value="1"/>
</dbReference>
<dbReference type="InterPro" id="IPR036280">
    <property type="entry name" value="Multihaem_cyt_sf"/>
</dbReference>
<name>A0A1H4H4C9_9BACI</name>
<gene>
    <name evidence="2" type="ORF">SAMN05421743_12163</name>
</gene>
<protein>
    <recommendedName>
        <fullName evidence="4">HNH endonuclease</fullName>
    </recommendedName>
</protein>
<organism evidence="2 3">
    <name type="scientific">Thalassobacillus cyri</name>
    <dbReference type="NCBI Taxonomy" id="571932"/>
    <lineage>
        <taxon>Bacteria</taxon>
        <taxon>Bacillati</taxon>
        <taxon>Bacillota</taxon>
        <taxon>Bacilli</taxon>
        <taxon>Bacillales</taxon>
        <taxon>Bacillaceae</taxon>
        <taxon>Thalassobacillus</taxon>
    </lineage>
</organism>
<dbReference type="RefSeq" id="WP_093046488.1">
    <property type="nucleotide sequence ID" value="NZ_FNQR01000021.1"/>
</dbReference>
<feature type="region of interest" description="Disordered" evidence="1">
    <location>
        <begin position="1"/>
        <end position="26"/>
    </location>
</feature>
<keyword evidence="3" id="KW-1185">Reference proteome</keyword>
<evidence type="ECO:0000256" key="1">
    <source>
        <dbReference type="SAM" id="MobiDB-lite"/>
    </source>
</evidence>
<dbReference type="OrthoDB" id="2662325at2"/>
<dbReference type="Proteomes" id="UP000198584">
    <property type="component" value="Unassembled WGS sequence"/>
</dbReference>
<dbReference type="Gene3D" id="1.10.30.50">
    <property type="match status" value="1"/>
</dbReference>
<sequence length="135" mass="16201">MNPYSKKQQLKRMKIPSRARRSEFTDKQKREIDRIYGPDCVICMHPDTSYHHRLYRSHIGRNNPRNGAPLCQSCHDFIHDTPEAAEELRQEAIRRFGPYYHYDKYDCWKHGLIDEPDTRKFEDFMEAEERKAGQA</sequence>
<proteinExistence type="predicted"/>
<evidence type="ECO:0000313" key="3">
    <source>
        <dbReference type="Proteomes" id="UP000198584"/>
    </source>
</evidence>
<evidence type="ECO:0000313" key="2">
    <source>
        <dbReference type="EMBL" id="SEB15928.1"/>
    </source>
</evidence>
<reference evidence="2 3" key="1">
    <citation type="submission" date="2016-10" db="EMBL/GenBank/DDBJ databases">
        <authorList>
            <person name="de Groot N.N."/>
        </authorList>
    </citation>
    <scope>NUCLEOTIDE SEQUENCE [LARGE SCALE GENOMIC DNA]</scope>
    <source>
        <strain evidence="2 3">CCM7597</strain>
    </source>
</reference>
<dbReference type="AlphaFoldDB" id="A0A1H4H4C9"/>